<evidence type="ECO:0000256" key="1">
    <source>
        <dbReference type="SAM" id="MobiDB-lite"/>
    </source>
</evidence>
<sequence length="131" mass="13215">MTPQRAARDVILELERREGPDRTRAAISRARDGGRRGPGGAAADVGVEAGRQDGRAGARGRVGDDRDGPHGPGGVAEGIRGAGVVLFSVGRGGGGGRGGFGCDSSSSFLEGRGGAGFQWWRGWDNGGGQGT</sequence>
<evidence type="ECO:0000313" key="3">
    <source>
        <dbReference type="Proteomes" id="UP001396898"/>
    </source>
</evidence>
<dbReference type="EMBL" id="JAQQWI010000002">
    <property type="protein sequence ID" value="KAK8037256.1"/>
    <property type="molecule type" value="Genomic_DNA"/>
</dbReference>
<name>A0ABR1SSF3_9PEZI</name>
<evidence type="ECO:0000313" key="2">
    <source>
        <dbReference type="EMBL" id="KAK8037256.1"/>
    </source>
</evidence>
<gene>
    <name evidence="2" type="ORF">PG991_000602</name>
</gene>
<comment type="caution">
    <text evidence="2">The sequence shown here is derived from an EMBL/GenBank/DDBJ whole genome shotgun (WGS) entry which is preliminary data.</text>
</comment>
<protein>
    <submittedName>
        <fullName evidence="2">Uncharacterized protein</fullName>
    </submittedName>
</protein>
<reference evidence="2 3" key="1">
    <citation type="submission" date="2023-01" db="EMBL/GenBank/DDBJ databases">
        <title>Analysis of 21 Apiospora genomes using comparative genomics revels a genus with tremendous synthesis potential of carbohydrate active enzymes and secondary metabolites.</title>
        <authorList>
            <person name="Sorensen T."/>
        </authorList>
    </citation>
    <scope>NUCLEOTIDE SEQUENCE [LARGE SCALE GENOMIC DNA]</scope>
    <source>
        <strain evidence="2 3">CBS 20057</strain>
    </source>
</reference>
<feature type="region of interest" description="Disordered" evidence="1">
    <location>
        <begin position="1"/>
        <end position="78"/>
    </location>
</feature>
<feature type="compositionally biased region" description="Basic and acidic residues" evidence="1">
    <location>
        <begin position="1"/>
        <end position="35"/>
    </location>
</feature>
<feature type="compositionally biased region" description="Basic and acidic residues" evidence="1">
    <location>
        <begin position="50"/>
        <end position="69"/>
    </location>
</feature>
<dbReference type="Proteomes" id="UP001396898">
    <property type="component" value="Unassembled WGS sequence"/>
</dbReference>
<proteinExistence type="predicted"/>
<organism evidence="2 3">
    <name type="scientific">Apiospora marii</name>
    <dbReference type="NCBI Taxonomy" id="335849"/>
    <lineage>
        <taxon>Eukaryota</taxon>
        <taxon>Fungi</taxon>
        <taxon>Dikarya</taxon>
        <taxon>Ascomycota</taxon>
        <taxon>Pezizomycotina</taxon>
        <taxon>Sordariomycetes</taxon>
        <taxon>Xylariomycetidae</taxon>
        <taxon>Amphisphaeriales</taxon>
        <taxon>Apiosporaceae</taxon>
        <taxon>Apiospora</taxon>
    </lineage>
</organism>
<keyword evidence="3" id="KW-1185">Reference proteome</keyword>
<accession>A0ABR1SSF3</accession>